<dbReference type="CDD" id="cd04486">
    <property type="entry name" value="YhcR_OBF_like"/>
    <property type="match status" value="1"/>
</dbReference>
<dbReference type="SUPFAM" id="SSF63446">
    <property type="entry name" value="Type I dockerin domain"/>
    <property type="match status" value="1"/>
</dbReference>
<dbReference type="EMBL" id="JBHSGU010000009">
    <property type="protein sequence ID" value="MFC4701305.1"/>
    <property type="molecule type" value="Genomic_DNA"/>
</dbReference>
<dbReference type="Pfam" id="PF03372">
    <property type="entry name" value="Exo_endo_phos"/>
    <property type="match status" value="1"/>
</dbReference>
<dbReference type="CDD" id="cd10283">
    <property type="entry name" value="MnuA_DNase1-like"/>
    <property type="match status" value="1"/>
</dbReference>
<dbReference type="Proteomes" id="UP001595897">
    <property type="component" value="Unassembled WGS sequence"/>
</dbReference>
<evidence type="ECO:0000256" key="1">
    <source>
        <dbReference type="SAM" id="MobiDB-lite"/>
    </source>
</evidence>
<keyword evidence="5" id="KW-0378">Hydrolase</keyword>
<proteinExistence type="predicted"/>
<dbReference type="InterPro" id="IPR036691">
    <property type="entry name" value="Endo/exonu/phosph_ase_sf"/>
</dbReference>
<dbReference type="InterPro" id="IPR016134">
    <property type="entry name" value="Dockerin_dom"/>
</dbReference>
<dbReference type="Pfam" id="PF00404">
    <property type="entry name" value="Dockerin_1"/>
    <property type="match status" value="1"/>
</dbReference>
<dbReference type="PROSITE" id="PS51766">
    <property type="entry name" value="DOCKERIN"/>
    <property type="match status" value="1"/>
</dbReference>
<feature type="compositionally biased region" description="Gly residues" evidence="1">
    <location>
        <begin position="191"/>
        <end position="203"/>
    </location>
</feature>
<reference evidence="6" key="1">
    <citation type="journal article" date="2019" name="Int. J. Syst. Evol. Microbiol.">
        <title>The Global Catalogue of Microorganisms (GCM) 10K type strain sequencing project: providing services to taxonomists for standard genome sequencing and annotation.</title>
        <authorList>
            <consortium name="The Broad Institute Genomics Platform"/>
            <consortium name="The Broad Institute Genome Sequencing Center for Infectious Disease"/>
            <person name="Wu L."/>
            <person name="Ma J."/>
        </authorList>
    </citation>
    <scope>NUCLEOTIDE SEQUENCE [LARGE SCALE GENOMIC DNA]</scope>
    <source>
        <strain evidence="6">KACC 12507</strain>
    </source>
</reference>
<dbReference type="InterPro" id="IPR001322">
    <property type="entry name" value="Lamin_tail_dom"/>
</dbReference>
<dbReference type="PROSITE" id="PS00018">
    <property type="entry name" value="EF_HAND_1"/>
    <property type="match status" value="2"/>
</dbReference>
<dbReference type="RefSeq" id="WP_382409665.1">
    <property type="nucleotide sequence ID" value="NZ_JBHSGU010000009.1"/>
</dbReference>
<dbReference type="CDD" id="cd14256">
    <property type="entry name" value="Dockerin_I"/>
    <property type="match status" value="1"/>
</dbReference>
<gene>
    <name evidence="5" type="ORF">ACFO4O_14135</name>
</gene>
<protein>
    <submittedName>
        <fullName evidence="5">ExeM/NucH family extracellular endonuclease</fullName>
    </submittedName>
</protein>
<feature type="domain" description="Dockerin" evidence="3">
    <location>
        <begin position="1138"/>
        <end position="1198"/>
    </location>
</feature>
<dbReference type="Gene3D" id="1.10.1330.10">
    <property type="entry name" value="Dockerin domain"/>
    <property type="match status" value="1"/>
</dbReference>
<dbReference type="InterPro" id="IPR018247">
    <property type="entry name" value="EF_Hand_1_Ca_BS"/>
</dbReference>
<dbReference type="Gene3D" id="3.60.10.10">
    <property type="entry name" value="Endonuclease/exonuclease/phosphatase"/>
    <property type="match status" value="1"/>
</dbReference>
<evidence type="ECO:0000313" key="5">
    <source>
        <dbReference type="EMBL" id="MFC4701305.1"/>
    </source>
</evidence>
<dbReference type="InterPro" id="IPR036439">
    <property type="entry name" value="Dockerin_dom_sf"/>
</dbReference>
<comment type="caution">
    <text evidence="5">The sequence shown here is derived from an EMBL/GenBank/DDBJ whole genome shotgun (WGS) entry which is preliminary data.</text>
</comment>
<feature type="region of interest" description="Disordered" evidence="1">
    <location>
        <begin position="181"/>
        <end position="205"/>
    </location>
</feature>
<keyword evidence="6" id="KW-1185">Reference proteome</keyword>
<keyword evidence="5" id="KW-0540">Nuclease</keyword>
<name>A0ABV9M076_9ALTE</name>
<dbReference type="InterPro" id="IPR002105">
    <property type="entry name" value="Dockerin_1_rpt"/>
</dbReference>
<dbReference type="InterPro" id="IPR047971">
    <property type="entry name" value="ExeM-like"/>
</dbReference>
<dbReference type="NCBIfam" id="NF033681">
    <property type="entry name" value="ExeM_NucH_DNase"/>
    <property type="match status" value="1"/>
</dbReference>
<dbReference type="InterPro" id="IPR005135">
    <property type="entry name" value="Endo/exonuclease/phosphatase"/>
</dbReference>
<dbReference type="GO" id="GO:0004519">
    <property type="term" value="F:endonuclease activity"/>
    <property type="evidence" value="ECO:0007669"/>
    <property type="project" value="UniProtKB-KW"/>
</dbReference>
<dbReference type="PANTHER" id="PTHR42834:SF1">
    <property type="entry name" value="ENDONUCLEASE_EXONUCLEASE_PHOSPHATASE FAMILY PROTEIN (AFU_ORTHOLOGUE AFUA_3G09210)"/>
    <property type="match status" value="1"/>
</dbReference>
<dbReference type="SUPFAM" id="SSF56219">
    <property type="entry name" value="DNase I-like"/>
    <property type="match status" value="1"/>
</dbReference>
<feature type="region of interest" description="Disordered" evidence="1">
    <location>
        <begin position="540"/>
        <end position="560"/>
    </location>
</feature>
<evidence type="ECO:0000259" key="4">
    <source>
        <dbReference type="PROSITE" id="PS51841"/>
    </source>
</evidence>
<accession>A0ABV9M076</accession>
<keyword evidence="5" id="KW-0255">Endonuclease</keyword>
<evidence type="ECO:0000313" key="6">
    <source>
        <dbReference type="Proteomes" id="UP001595897"/>
    </source>
</evidence>
<keyword evidence="2" id="KW-0732">Signal</keyword>
<evidence type="ECO:0000259" key="3">
    <source>
        <dbReference type="PROSITE" id="PS51766"/>
    </source>
</evidence>
<organism evidence="5 6">
    <name type="scientific">Glaciecola siphonariae</name>
    <dbReference type="NCBI Taxonomy" id="521012"/>
    <lineage>
        <taxon>Bacteria</taxon>
        <taxon>Pseudomonadati</taxon>
        <taxon>Pseudomonadota</taxon>
        <taxon>Gammaproteobacteria</taxon>
        <taxon>Alteromonadales</taxon>
        <taxon>Alteromonadaceae</taxon>
        <taxon>Glaciecola</taxon>
    </lineage>
</organism>
<sequence>MQMKALSLLVAGCFATAAQADVYISEYIEGSSNNKAIEIYNGSANSVDLSTYSLNFFFNGNESASTVINLAGTLEANSVYVVADNDANADILAKANLTNGSGFFNGDDAIELKDGDTVIDSIGQVGVDPGSSWQSGDVSTQNTTLLRIDAISLGDSDSSNEFDPSVEWSALPQDDISNLGTHKGCCDGGDDGGGGDGGDGGDSGATSGAPLMLTAVFDGPLSGGVPKGVELYVTEDIADLSVCGLGSANNGGGSDGQEFTFDSGVSASAGDFIYVSSESNGFTEFFGFAPNFVTGAMSINGDDAIELYCNGEVIDLFGDIDVDGNGEIWEYLDSYAYRVSETLASPTFVATDWVFAGANALDGASSNDGTIPVGSFEFAAGSLFFSEYIEGSSNNKALEIVNLTGTQQTLTGNYSVEIYFNGSASAGRTIGLEGTVANGDVFVLVNDRATQEVIDVSDQLTGSLSFNGDDAVVLRGPAGEILDVIGTIGEDPGSQWGQGDASTADNTLLRNTNIRIGDTNPDDAFDPSVEWSGLPRDSFADLGRFGDNGDDGGDGGEPVALGQCGDDAVLISAIQGTGDASLMTGTELVVEASVTMVAPGLEGFFIQEESAQSDNNPMSSEGIFVFTGGSEITVNEGELVRVLGTVNEFFNKTQITANEVSASCGTGEYAVTELTLPLAEGESFEALEGMAIRSSQALTIISNFTYARFGEVEVASERLFNPTHLHTPGSQAAIDLAASNARNRVLLDDALNGAPENLDLNGEFSAQNTLRTGSKVSGIDGVMDYGFNAYRIQPKTAPVVQASLRPDAPSVEGDLKVASFNVLNLFNGDGQGGDFPTSRGADDVAEYELQLAKIANAIVALDASVVGLMEIENDGFGPNSSIAQLVDALNERAGEGVYSFIDAGEPQGTDQITVGLVYQSAEVTPVGALRVLDESNSVADENGPLFNTRRNRPSFAQQFSPVGSDDTFVVNVNHLKSKGSGCGAGDDSADQGNCNGTRTRAAKAVHIWLASIFADEPVFIVGDLNSYAKEDPIAELQGAGFVDLARDFDGPTAYSYTFRGEFGSLDYALANSKARPLVKDVLEWHINADEPIALDYNDEISRNVDKPESFRDDSVYRSSDHDPVLVGFSFEAPTPPTPPAVPGDVNGDGEVNPSDYAAIYRILGANSGDANFNPAADLNQDGTINFRDLKTWFFTYRN</sequence>
<dbReference type="PANTHER" id="PTHR42834">
    <property type="entry name" value="ENDONUCLEASE/EXONUCLEASE/PHOSPHATASE FAMILY PROTEIN (AFU_ORTHOLOGUE AFUA_3G09210)"/>
    <property type="match status" value="1"/>
</dbReference>
<dbReference type="Pfam" id="PF00932">
    <property type="entry name" value="LTD"/>
    <property type="match status" value="1"/>
</dbReference>
<feature type="domain" description="LTD" evidence="4">
    <location>
        <begin position="14"/>
        <end position="126"/>
    </location>
</feature>
<feature type="signal peptide" evidence="2">
    <location>
        <begin position="1"/>
        <end position="20"/>
    </location>
</feature>
<dbReference type="PROSITE" id="PS51841">
    <property type="entry name" value="LTD"/>
    <property type="match status" value="1"/>
</dbReference>
<evidence type="ECO:0000256" key="2">
    <source>
        <dbReference type="SAM" id="SignalP"/>
    </source>
</evidence>
<feature type="chain" id="PRO_5047342740" evidence="2">
    <location>
        <begin position="21"/>
        <end position="1198"/>
    </location>
</feature>